<proteinExistence type="predicted"/>
<protein>
    <submittedName>
        <fullName evidence="1">Uncharacterized protein</fullName>
    </submittedName>
</protein>
<evidence type="ECO:0000313" key="2">
    <source>
        <dbReference type="Proteomes" id="UP000323506"/>
    </source>
</evidence>
<accession>A0A5D2BHE0</accession>
<dbReference type="AlphaFoldDB" id="A0A5D2BHE0"/>
<dbReference type="Proteomes" id="UP000323506">
    <property type="component" value="Chromosome D08"/>
</dbReference>
<sequence>MFPFTISNTLGSIDPMVILKLAHDRVAQGKLALQTDQSKVEGATKYSKEEKGYQIFKGGKEKGCC</sequence>
<name>A0A5D2BHE0_GOSDA</name>
<reference evidence="1 2" key="1">
    <citation type="submission" date="2019-06" db="EMBL/GenBank/DDBJ databases">
        <title>WGS assembly of Gossypium darwinii.</title>
        <authorList>
            <person name="Chen Z.J."/>
            <person name="Sreedasyam A."/>
            <person name="Ando A."/>
            <person name="Song Q."/>
            <person name="De L."/>
            <person name="Hulse-Kemp A."/>
            <person name="Ding M."/>
            <person name="Ye W."/>
            <person name="Kirkbride R."/>
            <person name="Jenkins J."/>
            <person name="Plott C."/>
            <person name="Lovell J."/>
            <person name="Lin Y.-M."/>
            <person name="Vaughn R."/>
            <person name="Liu B."/>
            <person name="Li W."/>
            <person name="Simpson S."/>
            <person name="Scheffler B."/>
            <person name="Saski C."/>
            <person name="Grover C."/>
            <person name="Hu G."/>
            <person name="Conover J."/>
            <person name="Carlson J."/>
            <person name="Shu S."/>
            <person name="Boston L."/>
            <person name="Williams M."/>
            <person name="Peterson D."/>
            <person name="Mcgee K."/>
            <person name="Jones D."/>
            <person name="Wendel J."/>
            <person name="Stelly D."/>
            <person name="Grimwood J."/>
            <person name="Schmutz J."/>
        </authorList>
    </citation>
    <scope>NUCLEOTIDE SEQUENCE [LARGE SCALE GENOMIC DNA]</scope>
    <source>
        <strain evidence="1">1808015.09</strain>
    </source>
</reference>
<gene>
    <name evidence="1" type="ORF">ES288_D08G088500v1</name>
</gene>
<keyword evidence="2" id="KW-1185">Reference proteome</keyword>
<organism evidence="1 2">
    <name type="scientific">Gossypium darwinii</name>
    <name type="common">Darwin's cotton</name>
    <name type="synonym">Gossypium barbadense var. darwinii</name>
    <dbReference type="NCBI Taxonomy" id="34276"/>
    <lineage>
        <taxon>Eukaryota</taxon>
        <taxon>Viridiplantae</taxon>
        <taxon>Streptophyta</taxon>
        <taxon>Embryophyta</taxon>
        <taxon>Tracheophyta</taxon>
        <taxon>Spermatophyta</taxon>
        <taxon>Magnoliopsida</taxon>
        <taxon>eudicotyledons</taxon>
        <taxon>Gunneridae</taxon>
        <taxon>Pentapetalae</taxon>
        <taxon>rosids</taxon>
        <taxon>malvids</taxon>
        <taxon>Malvales</taxon>
        <taxon>Malvaceae</taxon>
        <taxon>Malvoideae</taxon>
        <taxon>Gossypium</taxon>
    </lineage>
</organism>
<evidence type="ECO:0000313" key="1">
    <source>
        <dbReference type="EMBL" id="TYG56751.1"/>
    </source>
</evidence>
<dbReference type="EMBL" id="CM017708">
    <property type="protein sequence ID" value="TYG56751.1"/>
    <property type="molecule type" value="Genomic_DNA"/>
</dbReference>